<accession>A0A364JST4</accession>
<evidence type="ECO:0000313" key="3">
    <source>
        <dbReference type="Proteomes" id="UP000249453"/>
    </source>
</evidence>
<dbReference type="AlphaFoldDB" id="A0A364JST4"/>
<sequence>MAKPRNPLGKAKLEGRDKKDPQRFKNRTEPKSNGPLGDPPEWMGGEQRQVWKTFQSEIPWLTESHRGLVEIATTIRTRLTLGEDVGVQALNLLRQCLGQMGATPADASKVATQEDDSEKDDLLD</sequence>
<evidence type="ECO:0008006" key="4">
    <source>
        <dbReference type="Google" id="ProtNLM"/>
    </source>
</evidence>
<dbReference type="OrthoDB" id="6046378at2"/>
<keyword evidence="3" id="KW-1185">Reference proteome</keyword>
<feature type="region of interest" description="Disordered" evidence="1">
    <location>
        <begin position="101"/>
        <end position="124"/>
    </location>
</feature>
<dbReference type="Proteomes" id="UP000249453">
    <property type="component" value="Unassembled WGS sequence"/>
</dbReference>
<protein>
    <recommendedName>
        <fullName evidence="4">Terminase small subunit</fullName>
    </recommendedName>
</protein>
<dbReference type="EMBL" id="QLMK01000014">
    <property type="protein sequence ID" value="RAK26366.1"/>
    <property type="molecule type" value="Genomic_DNA"/>
</dbReference>
<organism evidence="2 3">
    <name type="scientific">Falsochrobactrum ovis</name>
    <dbReference type="NCBI Taxonomy" id="1293442"/>
    <lineage>
        <taxon>Bacteria</taxon>
        <taxon>Pseudomonadati</taxon>
        <taxon>Pseudomonadota</taxon>
        <taxon>Alphaproteobacteria</taxon>
        <taxon>Hyphomicrobiales</taxon>
        <taxon>Brucellaceae</taxon>
        <taxon>Falsochrobactrum</taxon>
    </lineage>
</organism>
<comment type="caution">
    <text evidence="2">The sequence shown here is derived from an EMBL/GenBank/DDBJ whole genome shotgun (WGS) entry which is preliminary data.</text>
</comment>
<feature type="compositionally biased region" description="Acidic residues" evidence="1">
    <location>
        <begin position="113"/>
        <end position="124"/>
    </location>
</feature>
<evidence type="ECO:0000313" key="2">
    <source>
        <dbReference type="EMBL" id="RAK26366.1"/>
    </source>
</evidence>
<name>A0A364JST4_9HYPH</name>
<proteinExistence type="predicted"/>
<feature type="region of interest" description="Disordered" evidence="1">
    <location>
        <begin position="1"/>
        <end position="46"/>
    </location>
</feature>
<feature type="compositionally biased region" description="Basic and acidic residues" evidence="1">
    <location>
        <begin position="11"/>
        <end position="30"/>
    </location>
</feature>
<evidence type="ECO:0000256" key="1">
    <source>
        <dbReference type="SAM" id="MobiDB-lite"/>
    </source>
</evidence>
<reference evidence="2 3" key="1">
    <citation type="submission" date="2018-06" db="EMBL/GenBank/DDBJ databases">
        <title>Genomic Encyclopedia of Type Strains, Phase IV (KMG-IV): sequencing the most valuable type-strain genomes for metagenomic binning, comparative biology and taxonomic classification.</title>
        <authorList>
            <person name="Goeker M."/>
        </authorList>
    </citation>
    <scope>NUCLEOTIDE SEQUENCE [LARGE SCALE GENOMIC DNA]</scope>
    <source>
        <strain evidence="2 3">DSM 26720</strain>
    </source>
</reference>
<gene>
    <name evidence="2" type="ORF">C7374_11452</name>
</gene>